<dbReference type="InterPro" id="IPR015866">
    <property type="entry name" value="Ser-tRNA-synth_1_N"/>
</dbReference>
<dbReference type="AlphaFoldDB" id="A0A2M7IXY6"/>
<dbReference type="InterPro" id="IPR010978">
    <property type="entry name" value="tRNA-bd_arm"/>
</dbReference>
<dbReference type="InterPro" id="IPR042103">
    <property type="entry name" value="SerRS_1_N_sf"/>
</dbReference>
<dbReference type="GO" id="GO:0000166">
    <property type="term" value="F:nucleotide binding"/>
    <property type="evidence" value="ECO:0007669"/>
    <property type="project" value="InterPro"/>
</dbReference>
<name>A0A2M7IXY6_9BACT</name>
<evidence type="ECO:0000313" key="2">
    <source>
        <dbReference type="EMBL" id="PIX03048.1"/>
    </source>
</evidence>
<dbReference type="SUPFAM" id="SSF46589">
    <property type="entry name" value="tRNA-binding arm"/>
    <property type="match status" value="1"/>
</dbReference>
<evidence type="ECO:0000259" key="1">
    <source>
        <dbReference type="Pfam" id="PF02403"/>
    </source>
</evidence>
<sequence length="35" mass="4025">MLDIKFIRENPEKVKQGAKNKGVEIDIDRLLGLDK</sequence>
<accession>A0A2M7IXY6</accession>
<dbReference type="Gene3D" id="1.10.287.40">
    <property type="entry name" value="Serine-tRNA synthetase, tRNA binding domain"/>
    <property type="match status" value="1"/>
</dbReference>
<dbReference type="Proteomes" id="UP000230505">
    <property type="component" value="Unassembled WGS sequence"/>
</dbReference>
<proteinExistence type="predicted"/>
<gene>
    <name evidence="2" type="ORF">COZ78_02375</name>
</gene>
<feature type="non-terminal residue" evidence="2">
    <location>
        <position position="35"/>
    </location>
</feature>
<dbReference type="EMBL" id="PFHV01000064">
    <property type="protein sequence ID" value="PIX03048.1"/>
    <property type="molecule type" value="Genomic_DNA"/>
</dbReference>
<reference evidence="3" key="1">
    <citation type="submission" date="2017-09" db="EMBL/GenBank/DDBJ databases">
        <title>Depth-based differentiation of microbial function through sediment-hosted aquifers and enrichment of novel symbionts in the deep terrestrial subsurface.</title>
        <authorList>
            <person name="Probst A.J."/>
            <person name="Ladd B."/>
            <person name="Jarett J.K."/>
            <person name="Geller-Mcgrath D.E."/>
            <person name="Sieber C.M.K."/>
            <person name="Emerson J.B."/>
            <person name="Anantharaman K."/>
            <person name="Thomas B.C."/>
            <person name="Malmstrom R."/>
            <person name="Stieglmeier M."/>
            <person name="Klingl A."/>
            <person name="Woyke T."/>
            <person name="Ryan C.M."/>
            <person name="Banfield J.F."/>
        </authorList>
    </citation>
    <scope>NUCLEOTIDE SEQUENCE [LARGE SCALE GENOMIC DNA]</scope>
</reference>
<protein>
    <recommendedName>
        <fullName evidence="1">Serine-tRNA synthetase type1 N-terminal domain-containing protein</fullName>
    </recommendedName>
</protein>
<dbReference type="Pfam" id="PF02403">
    <property type="entry name" value="Seryl_tRNA_N"/>
    <property type="match status" value="1"/>
</dbReference>
<comment type="caution">
    <text evidence="2">The sequence shown here is derived from an EMBL/GenBank/DDBJ whole genome shotgun (WGS) entry which is preliminary data.</text>
</comment>
<evidence type="ECO:0000313" key="3">
    <source>
        <dbReference type="Proteomes" id="UP000230505"/>
    </source>
</evidence>
<organism evidence="2 3">
    <name type="scientific">bacterium (Candidatus Gribaldobacteria) CG_4_8_14_3_um_filter_42_11</name>
    <dbReference type="NCBI Taxonomy" id="2014267"/>
    <lineage>
        <taxon>Bacteria</taxon>
        <taxon>Candidatus Gribaldobacteria</taxon>
    </lineage>
</organism>
<feature type="domain" description="Serine-tRNA synthetase type1 N-terminal" evidence="1">
    <location>
        <begin position="1"/>
        <end position="35"/>
    </location>
</feature>